<dbReference type="FunFam" id="3.40.50.2300:FF:000018">
    <property type="entry name" value="DNA-binding transcriptional regulator NtrC"/>
    <property type="match status" value="1"/>
</dbReference>
<dbReference type="InterPro" id="IPR011006">
    <property type="entry name" value="CheY-like_superfamily"/>
</dbReference>
<dbReference type="EMBL" id="LS398551">
    <property type="protein sequence ID" value="SPR10892.1"/>
    <property type="molecule type" value="Genomic_DNA"/>
</dbReference>
<dbReference type="SUPFAM" id="SSF52172">
    <property type="entry name" value="CheY-like"/>
    <property type="match status" value="1"/>
</dbReference>
<dbReference type="RefSeq" id="WP_109235022.1">
    <property type="nucleotide sequence ID" value="NZ_LS398551.1"/>
</dbReference>
<evidence type="ECO:0000259" key="9">
    <source>
        <dbReference type="PROSITE" id="PS50045"/>
    </source>
</evidence>
<dbReference type="Gene3D" id="1.10.10.60">
    <property type="entry name" value="Homeodomain-like"/>
    <property type="match status" value="1"/>
</dbReference>
<dbReference type="Gene3D" id="3.40.50.2300">
    <property type="match status" value="1"/>
</dbReference>
<evidence type="ECO:0000256" key="2">
    <source>
        <dbReference type="ARBA" id="ARBA00022553"/>
    </source>
</evidence>
<organism evidence="11 12">
    <name type="scientific">Orientia tsutsugamushi str. Gilliam</name>
    <dbReference type="NCBI Taxonomy" id="1359184"/>
    <lineage>
        <taxon>Bacteria</taxon>
        <taxon>Pseudomonadati</taxon>
        <taxon>Pseudomonadota</taxon>
        <taxon>Alphaproteobacteria</taxon>
        <taxon>Rickettsiales</taxon>
        <taxon>Rickettsiaceae</taxon>
        <taxon>Rickettsieae</taxon>
        <taxon>Orientia</taxon>
    </lineage>
</organism>
<dbReference type="Proteomes" id="UP000244959">
    <property type="component" value="Chromosome I"/>
</dbReference>
<dbReference type="GO" id="GO:0000160">
    <property type="term" value="P:phosphorelay signal transduction system"/>
    <property type="evidence" value="ECO:0007669"/>
    <property type="project" value="UniProtKB-KW"/>
</dbReference>
<dbReference type="CDD" id="cd00009">
    <property type="entry name" value="AAA"/>
    <property type="match status" value="1"/>
</dbReference>
<dbReference type="SUPFAM" id="SSF52540">
    <property type="entry name" value="P-loop containing nucleoside triphosphate hydrolases"/>
    <property type="match status" value="1"/>
</dbReference>
<dbReference type="InterPro" id="IPR058031">
    <property type="entry name" value="AAA_lid_NorR"/>
</dbReference>
<proteinExistence type="predicted"/>
<keyword evidence="5" id="KW-0902">Two-component regulatory system</keyword>
<dbReference type="Gene3D" id="1.10.8.60">
    <property type="match status" value="1"/>
</dbReference>
<reference evidence="12" key="1">
    <citation type="submission" date="2018-03" db="EMBL/GenBank/DDBJ databases">
        <authorList>
            <person name="Batty M. E."/>
            <person name="Batty M E."/>
        </authorList>
    </citation>
    <scope>NUCLEOTIDE SEQUENCE [LARGE SCALE GENOMIC DNA]</scope>
    <source>
        <strain evidence="12">Gilliam</strain>
    </source>
</reference>
<feature type="modified residue" description="4-aspartylphosphate" evidence="8">
    <location>
        <position position="52"/>
    </location>
</feature>
<name>A0A2U3RCG2_ORITS</name>
<gene>
    <name evidence="11" type="ORF">GILLIAM_02180</name>
</gene>
<keyword evidence="4" id="KW-0067">ATP-binding</keyword>
<dbReference type="InterPro" id="IPR002197">
    <property type="entry name" value="HTH_Fis"/>
</dbReference>
<sequence length="490" mass="54876">MGHVLIIDDEHDVRALLSDIVKSKGFTPTTAENSSEALSILDVKLPKIVILDVWLRGSDLDGLGILEIIRKKHPLVPVIIISGHATIETAVTAIKMGAYDYVEKPFTADKIVTVLKRACETARLKKENIDLKTKVIDRSEIIGQSPAINKLKAEIEKISPTSGRVMITGNIGCGKELVAQLIHRRSKYALGPFVTFCPTALTEEQAKYELFGERNINNNSDFTYKVCALEAANNGTLYIDEIADLPLSLQSRLLKFLQDNNFEKNGSSTSVKLNIRLISATAKNIQEEVTLGRFRQDLYYRLNVIPIHVPSLAKRKEDIPLLVQHFVQQLAKSSGLKARKFSNEAIAALQAYDWLGNIRQLRNAIEWTLIMNPLTSSSNHEIDVDMLPPDIINNKAVSIIKSKAKVNMMSMPLRKAREVFEREYLVAQMNRFNNNISKTSAFVGMERSALHRKLKLLNINCSNKDAHNNDDYQSDDNLLATGQQNKECLA</sequence>
<feature type="domain" description="Response regulatory" evidence="10">
    <location>
        <begin position="3"/>
        <end position="119"/>
    </location>
</feature>
<evidence type="ECO:0000259" key="10">
    <source>
        <dbReference type="PROSITE" id="PS50110"/>
    </source>
</evidence>
<evidence type="ECO:0000313" key="11">
    <source>
        <dbReference type="EMBL" id="SPR10892.1"/>
    </source>
</evidence>
<evidence type="ECO:0000256" key="1">
    <source>
        <dbReference type="ARBA" id="ARBA00014319"/>
    </source>
</evidence>
<dbReference type="PANTHER" id="PTHR32071">
    <property type="entry name" value="TRANSCRIPTIONAL REGULATORY PROTEIN"/>
    <property type="match status" value="1"/>
</dbReference>
<dbReference type="InterPro" id="IPR002078">
    <property type="entry name" value="Sigma_54_int"/>
</dbReference>
<evidence type="ECO:0000256" key="3">
    <source>
        <dbReference type="ARBA" id="ARBA00022741"/>
    </source>
</evidence>
<evidence type="ECO:0000256" key="6">
    <source>
        <dbReference type="ARBA" id="ARBA00023015"/>
    </source>
</evidence>
<accession>A0A2U3RCG2</accession>
<feature type="domain" description="Sigma-54 factor interaction" evidence="9">
    <location>
        <begin position="141"/>
        <end position="370"/>
    </location>
</feature>
<dbReference type="InterPro" id="IPR003593">
    <property type="entry name" value="AAA+_ATPase"/>
</dbReference>
<dbReference type="SMART" id="SM00382">
    <property type="entry name" value="AAA"/>
    <property type="match status" value="1"/>
</dbReference>
<dbReference type="SMART" id="SM00448">
    <property type="entry name" value="REC"/>
    <property type="match status" value="1"/>
</dbReference>
<dbReference type="Pfam" id="PF00072">
    <property type="entry name" value="Response_reg"/>
    <property type="match status" value="1"/>
</dbReference>
<dbReference type="Pfam" id="PF02954">
    <property type="entry name" value="HTH_8"/>
    <property type="match status" value="1"/>
</dbReference>
<dbReference type="Gene3D" id="3.40.50.300">
    <property type="entry name" value="P-loop containing nucleotide triphosphate hydrolases"/>
    <property type="match status" value="1"/>
</dbReference>
<keyword evidence="2 8" id="KW-0597">Phosphoprotein</keyword>
<keyword evidence="7" id="KW-0804">Transcription</keyword>
<evidence type="ECO:0000313" key="12">
    <source>
        <dbReference type="Proteomes" id="UP000244959"/>
    </source>
</evidence>
<evidence type="ECO:0000256" key="4">
    <source>
        <dbReference type="ARBA" id="ARBA00022840"/>
    </source>
</evidence>
<dbReference type="GO" id="GO:0043565">
    <property type="term" value="F:sequence-specific DNA binding"/>
    <property type="evidence" value="ECO:0007669"/>
    <property type="project" value="InterPro"/>
</dbReference>
<dbReference type="AlphaFoldDB" id="A0A2U3RCG2"/>
<dbReference type="SUPFAM" id="SSF46689">
    <property type="entry name" value="Homeodomain-like"/>
    <property type="match status" value="1"/>
</dbReference>
<dbReference type="PANTHER" id="PTHR32071:SF17">
    <property type="entry name" value="TRANSCRIPTIONAL REGULATOR (NTRC FAMILY)"/>
    <property type="match status" value="1"/>
</dbReference>
<keyword evidence="6" id="KW-0805">Transcription regulation</keyword>
<evidence type="ECO:0000256" key="5">
    <source>
        <dbReference type="ARBA" id="ARBA00023012"/>
    </source>
</evidence>
<evidence type="ECO:0000256" key="7">
    <source>
        <dbReference type="ARBA" id="ARBA00023163"/>
    </source>
</evidence>
<dbReference type="InterPro" id="IPR001789">
    <property type="entry name" value="Sig_transdc_resp-reg_receiver"/>
</dbReference>
<dbReference type="PROSITE" id="PS50045">
    <property type="entry name" value="SIGMA54_INTERACT_4"/>
    <property type="match status" value="1"/>
</dbReference>
<dbReference type="Pfam" id="PF25601">
    <property type="entry name" value="AAA_lid_14"/>
    <property type="match status" value="1"/>
</dbReference>
<dbReference type="PROSITE" id="PS50110">
    <property type="entry name" value="RESPONSE_REGULATORY"/>
    <property type="match status" value="1"/>
</dbReference>
<evidence type="ECO:0000256" key="8">
    <source>
        <dbReference type="PROSITE-ProRule" id="PRU00169"/>
    </source>
</evidence>
<dbReference type="InterPro" id="IPR027417">
    <property type="entry name" value="P-loop_NTPase"/>
</dbReference>
<keyword evidence="3" id="KW-0547">Nucleotide-binding</keyword>
<dbReference type="InterPro" id="IPR009057">
    <property type="entry name" value="Homeodomain-like_sf"/>
</dbReference>
<dbReference type="GO" id="GO:0005524">
    <property type="term" value="F:ATP binding"/>
    <property type="evidence" value="ECO:0007669"/>
    <property type="project" value="UniProtKB-KW"/>
</dbReference>
<protein>
    <recommendedName>
        <fullName evidence="1">Putative response regulator NtrX-like</fullName>
    </recommendedName>
</protein>
<dbReference type="Pfam" id="PF00158">
    <property type="entry name" value="Sigma54_activat"/>
    <property type="match status" value="1"/>
</dbReference>
<keyword evidence="12" id="KW-1185">Reference proteome</keyword>
<dbReference type="GO" id="GO:0006355">
    <property type="term" value="P:regulation of DNA-templated transcription"/>
    <property type="evidence" value="ECO:0007669"/>
    <property type="project" value="InterPro"/>
</dbReference>